<keyword evidence="4" id="KW-0732">Signal</keyword>
<evidence type="ECO:0000256" key="2">
    <source>
        <dbReference type="ARBA" id="ARBA00022614"/>
    </source>
</evidence>
<accession>A0ABP0WFK1</accession>
<keyword evidence="5" id="KW-0677">Repeat</keyword>
<keyword evidence="2" id="KW-0433">Leucine-rich repeat</keyword>
<evidence type="ECO:0000256" key="4">
    <source>
        <dbReference type="ARBA" id="ARBA00022729"/>
    </source>
</evidence>
<evidence type="ECO:0000256" key="5">
    <source>
        <dbReference type="ARBA" id="ARBA00022737"/>
    </source>
</evidence>
<sequence>QVKLPCATFGSLPEHKSSSSNSTTTWRKGRSLRKSSLLRVCVHPQFYFNCQQVLHGPTIPADVGKLVKLTEHFLTGNRFPGGLPDSIGNLKNLNSLSLENNQMTTRITLLKELYYVDIAHNKLSGPIPKWLGGITLTGAADGALNLMFNQFTGSFPGELCNIKLKLLGLWLDYNKLSGPISAAVGNCTQLWTLSVVDNELSGPLPHELGNLKNLKNLFVPNNQVTGPLSKELGNLRNFNQMDISHNKITGAIPSNYGRTFEPDFDTVDFTYNMLTGPIPPAMQAPGEFSFHPGNPGLCGYPLSNKCK</sequence>
<dbReference type="EMBL" id="OZ020112">
    <property type="protein sequence ID" value="CAK9265643.1"/>
    <property type="molecule type" value="Genomic_DNA"/>
</dbReference>
<evidence type="ECO:0000256" key="1">
    <source>
        <dbReference type="ARBA" id="ARBA00004167"/>
    </source>
</evidence>
<organism evidence="10 11">
    <name type="scientific">Sphagnum jensenii</name>
    <dbReference type="NCBI Taxonomy" id="128206"/>
    <lineage>
        <taxon>Eukaryota</taxon>
        <taxon>Viridiplantae</taxon>
        <taxon>Streptophyta</taxon>
        <taxon>Embryophyta</taxon>
        <taxon>Bryophyta</taxon>
        <taxon>Sphagnophytina</taxon>
        <taxon>Sphagnopsida</taxon>
        <taxon>Sphagnales</taxon>
        <taxon>Sphagnaceae</taxon>
        <taxon>Sphagnum</taxon>
    </lineage>
</organism>
<evidence type="ECO:0000256" key="6">
    <source>
        <dbReference type="ARBA" id="ARBA00022989"/>
    </source>
</evidence>
<name>A0ABP0WFK1_9BRYO</name>
<dbReference type="PANTHER" id="PTHR27000:SF775">
    <property type="entry name" value="PLANT INTRACELLULAR RAS-GROUP-RELATED LRR PROTEIN 3"/>
    <property type="match status" value="1"/>
</dbReference>
<keyword evidence="7" id="KW-0472">Membrane</keyword>
<dbReference type="PANTHER" id="PTHR27000">
    <property type="entry name" value="LEUCINE-RICH REPEAT RECEPTOR-LIKE PROTEIN KINASE FAMILY PROTEIN-RELATED"/>
    <property type="match status" value="1"/>
</dbReference>
<dbReference type="Pfam" id="PF00560">
    <property type="entry name" value="LRR_1"/>
    <property type="match status" value="1"/>
</dbReference>
<keyword evidence="9" id="KW-0325">Glycoprotein</keyword>
<evidence type="ECO:0000256" key="8">
    <source>
        <dbReference type="ARBA" id="ARBA00023170"/>
    </source>
</evidence>
<keyword evidence="11" id="KW-1185">Reference proteome</keyword>
<dbReference type="InterPro" id="IPR032675">
    <property type="entry name" value="LRR_dom_sf"/>
</dbReference>
<protein>
    <submittedName>
        <fullName evidence="10">Uncharacterized protein</fullName>
    </submittedName>
</protein>
<gene>
    <name evidence="10" type="ORF">CSSPJE1EN1_LOCUS11121</name>
</gene>
<dbReference type="Gene3D" id="3.80.10.10">
    <property type="entry name" value="Ribonuclease Inhibitor"/>
    <property type="match status" value="1"/>
</dbReference>
<dbReference type="InterPro" id="IPR001611">
    <property type="entry name" value="Leu-rich_rpt"/>
</dbReference>
<proteinExistence type="predicted"/>
<reference evidence="10" key="1">
    <citation type="submission" date="2024-02" db="EMBL/GenBank/DDBJ databases">
        <authorList>
            <consortium name="ELIXIR-Norway"/>
            <consortium name="Elixir Norway"/>
        </authorList>
    </citation>
    <scope>NUCLEOTIDE SEQUENCE</scope>
</reference>
<dbReference type="SUPFAM" id="SSF52058">
    <property type="entry name" value="L domain-like"/>
    <property type="match status" value="1"/>
</dbReference>
<evidence type="ECO:0000313" key="10">
    <source>
        <dbReference type="EMBL" id="CAK9265643.1"/>
    </source>
</evidence>
<keyword evidence="6" id="KW-1133">Transmembrane helix</keyword>
<keyword evidence="3" id="KW-0812">Transmembrane</keyword>
<dbReference type="Proteomes" id="UP001497444">
    <property type="component" value="Chromosome 17"/>
</dbReference>
<feature type="non-terminal residue" evidence="10">
    <location>
        <position position="1"/>
    </location>
</feature>
<evidence type="ECO:0000256" key="9">
    <source>
        <dbReference type="ARBA" id="ARBA00023180"/>
    </source>
</evidence>
<evidence type="ECO:0000256" key="3">
    <source>
        <dbReference type="ARBA" id="ARBA00022692"/>
    </source>
</evidence>
<evidence type="ECO:0000313" key="11">
    <source>
        <dbReference type="Proteomes" id="UP001497444"/>
    </source>
</evidence>
<keyword evidence="8" id="KW-0675">Receptor</keyword>
<evidence type="ECO:0000256" key="7">
    <source>
        <dbReference type="ARBA" id="ARBA00023136"/>
    </source>
</evidence>
<comment type="subcellular location">
    <subcellularLocation>
        <location evidence="1">Membrane</location>
        <topology evidence="1">Single-pass membrane protein</topology>
    </subcellularLocation>
</comment>